<keyword evidence="4" id="KW-1185">Reference proteome</keyword>
<evidence type="ECO:0008006" key="5">
    <source>
        <dbReference type="Google" id="ProtNLM"/>
    </source>
</evidence>
<accession>A0A2N9BM44</accession>
<feature type="region of interest" description="Disordered" evidence="1">
    <location>
        <begin position="291"/>
        <end position="315"/>
    </location>
</feature>
<evidence type="ECO:0000313" key="4">
    <source>
        <dbReference type="Proteomes" id="UP000235464"/>
    </source>
</evidence>
<gene>
    <name evidence="3" type="ORF">SCNRRL3882_7866</name>
</gene>
<protein>
    <recommendedName>
        <fullName evidence="5">Peptidase</fullName>
    </recommendedName>
</protein>
<evidence type="ECO:0000256" key="1">
    <source>
        <dbReference type="SAM" id="MobiDB-lite"/>
    </source>
</evidence>
<dbReference type="Gene3D" id="2.40.10.10">
    <property type="entry name" value="Trypsin-like serine proteases"/>
    <property type="match status" value="2"/>
</dbReference>
<organism evidence="3 4">
    <name type="scientific">Streptomyces chartreusis NRRL 3882</name>
    <dbReference type="NCBI Taxonomy" id="1079985"/>
    <lineage>
        <taxon>Bacteria</taxon>
        <taxon>Bacillati</taxon>
        <taxon>Actinomycetota</taxon>
        <taxon>Actinomycetes</taxon>
        <taxon>Kitasatosporales</taxon>
        <taxon>Streptomycetaceae</taxon>
        <taxon>Streptomyces</taxon>
    </lineage>
</organism>
<name>A0A2N9BM44_STRCX</name>
<feature type="chain" id="PRO_5014692688" description="Peptidase" evidence="2">
    <location>
        <begin position="29"/>
        <end position="441"/>
    </location>
</feature>
<evidence type="ECO:0000256" key="2">
    <source>
        <dbReference type="SAM" id="SignalP"/>
    </source>
</evidence>
<dbReference type="Proteomes" id="UP000235464">
    <property type="component" value="Chromosome I"/>
</dbReference>
<feature type="signal peptide" evidence="2">
    <location>
        <begin position="1"/>
        <end position="28"/>
    </location>
</feature>
<proteinExistence type="predicted"/>
<reference evidence="4" key="1">
    <citation type="submission" date="2017-11" db="EMBL/GenBank/DDBJ databases">
        <authorList>
            <person name="Wibberg D."/>
        </authorList>
    </citation>
    <scope>NUCLEOTIDE SEQUENCE [LARGE SCALE GENOMIC DNA]</scope>
</reference>
<dbReference type="InterPro" id="IPR043504">
    <property type="entry name" value="Peptidase_S1_PA_chymotrypsin"/>
</dbReference>
<dbReference type="EMBL" id="LT963352">
    <property type="protein sequence ID" value="SOR84421.1"/>
    <property type="molecule type" value="Genomic_DNA"/>
</dbReference>
<feature type="compositionally biased region" description="Polar residues" evidence="1">
    <location>
        <begin position="303"/>
        <end position="315"/>
    </location>
</feature>
<evidence type="ECO:0000313" key="3">
    <source>
        <dbReference type="EMBL" id="SOR84421.1"/>
    </source>
</evidence>
<dbReference type="InterPro" id="IPR009003">
    <property type="entry name" value="Peptidase_S1_PA"/>
</dbReference>
<keyword evidence="2" id="KW-0732">Signal</keyword>
<dbReference type="AlphaFoldDB" id="A0A2N9BM44"/>
<dbReference type="SUPFAM" id="SSF50494">
    <property type="entry name" value="Trypsin-like serine proteases"/>
    <property type="match status" value="1"/>
</dbReference>
<sequence>MNRSLRVVLTLGTTGAALLAAPTTAAQAAGTAMSARPTAAQIAMMSPAAQNRLLDPLRAIAGAVDTAGEKSDPGSYAGVRIDAPAGLVHLYTTVPADAPGLLQAARRTDPGLDTSRVEVDKAAFTLRALHAARSSLLAEADAHELPYEVYSVAVAPDGSALDVAVDKPVTARADLPAAGATDGRQANTFDGVTVVFQQGSPITPASWADVKWHDSSPFIGGDVLTDGSSYCSAGLPAVRTSDGHPIMVTANHCFPTGDRVYTGAGTTPTTGNFYNDLNGQEGNYVGTVTGTSGSWDAEELDGANNNSDESDSTTWEPVTSDAYSYTGDYVCQDGAASFFMGYGTVCAIEVTNQDITYSLTDWSGTHNVRGVEGTRLPGEQWAVGHGDSGAMVFAVSGSTRQARGVVSALTDPYQTEGGSYIYWTEAPDILGHFGLKLNPTT</sequence>